<dbReference type="PANTHER" id="PTHR22957">
    <property type="entry name" value="TBC1 DOMAIN FAMILY MEMBER GTPASE-ACTIVATING PROTEIN"/>
    <property type="match status" value="1"/>
</dbReference>
<dbReference type="Pfam" id="PF00566">
    <property type="entry name" value="RabGAP-TBC"/>
    <property type="match status" value="1"/>
</dbReference>
<dbReference type="InterPro" id="IPR000195">
    <property type="entry name" value="Rab-GAP-TBC_dom"/>
</dbReference>
<name>A0A7J8JP94_ROUAE</name>
<keyword evidence="1" id="KW-0343">GTPase activation</keyword>
<evidence type="ECO:0000259" key="2">
    <source>
        <dbReference type="PROSITE" id="PS50086"/>
    </source>
</evidence>
<organism evidence="3 4">
    <name type="scientific">Rousettus aegyptiacus</name>
    <name type="common">Egyptian fruit bat</name>
    <name type="synonym">Pteropus aegyptiacus</name>
    <dbReference type="NCBI Taxonomy" id="9407"/>
    <lineage>
        <taxon>Eukaryota</taxon>
        <taxon>Metazoa</taxon>
        <taxon>Chordata</taxon>
        <taxon>Craniata</taxon>
        <taxon>Vertebrata</taxon>
        <taxon>Euteleostomi</taxon>
        <taxon>Mammalia</taxon>
        <taxon>Eutheria</taxon>
        <taxon>Laurasiatheria</taxon>
        <taxon>Chiroptera</taxon>
        <taxon>Yinpterochiroptera</taxon>
        <taxon>Pteropodoidea</taxon>
        <taxon>Pteropodidae</taxon>
        <taxon>Rousettinae</taxon>
        <taxon>Rousettus</taxon>
    </lineage>
</organism>
<dbReference type="InterPro" id="IPR035969">
    <property type="entry name" value="Rab-GAP_TBC_sf"/>
</dbReference>
<gene>
    <name evidence="3" type="ORF">HJG63_018919</name>
</gene>
<dbReference type="PROSITE" id="PS50086">
    <property type="entry name" value="TBC_RABGAP"/>
    <property type="match status" value="1"/>
</dbReference>
<protein>
    <submittedName>
        <fullName evidence="3">TBC1 domain family member 22A</fullName>
    </submittedName>
</protein>
<dbReference type="EMBL" id="JACASE010000002">
    <property type="protein sequence ID" value="KAF6498125.1"/>
    <property type="molecule type" value="Genomic_DNA"/>
</dbReference>
<dbReference type="AlphaFoldDB" id="A0A7J8JP94"/>
<dbReference type="PANTHER" id="PTHR22957:SF255">
    <property type="entry name" value="TBC1 DOMAIN FAMILY MEMBER 22A"/>
    <property type="match status" value="1"/>
</dbReference>
<dbReference type="Gene3D" id="1.10.472.80">
    <property type="entry name" value="Ypt/Rab-GAP domain of gyp1p, domain 3"/>
    <property type="match status" value="1"/>
</dbReference>
<keyword evidence="4" id="KW-1185">Reference proteome</keyword>
<dbReference type="FunFam" id="1.10.472.80:FF:000001">
    <property type="entry name" value="TBC1 domain family member 22B"/>
    <property type="match status" value="1"/>
</dbReference>
<evidence type="ECO:0000256" key="1">
    <source>
        <dbReference type="ARBA" id="ARBA00022468"/>
    </source>
</evidence>
<dbReference type="SUPFAM" id="SSF47923">
    <property type="entry name" value="Ypt/Rab-GAP domain of gyp1p"/>
    <property type="match status" value="1"/>
</dbReference>
<evidence type="ECO:0000313" key="4">
    <source>
        <dbReference type="Proteomes" id="UP000593571"/>
    </source>
</evidence>
<evidence type="ECO:0000313" key="3">
    <source>
        <dbReference type="EMBL" id="KAF6498125.1"/>
    </source>
</evidence>
<dbReference type="GO" id="GO:0005096">
    <property type="term" value="F:GTPase activator activity"/>
    <property type="evidence" value="ECO:0007669"/>
    <property type="project" value="UniProtKB-KW"/>
</dbReference>
<proteinExistence type="predicted"/>
<comment type="caution">
    <text evidence="3">The sequence shown here is derived from an EMBL/GenBank/DDBJ whole genome shotgun (WGS) entry which is preliminary data.</text>
</comment>
<reference evidence="3 4" key="1">
    <citation type="journal article" date="2020" name="Nature">
        <title>Six reference-quality genomes reveal evolution of bat adaptations.</title>
        <authorList>
            <person name="Jebb D."/>
            <person name="Huang Z."/>
            <person name="Pippel M."/>
            <person name="Hughes G.M."/>
            <person name="Lavrichenko K."/>
            <person name="Devanna P."/>
            <person name="Winkler S."/>
            <person name="Jermiin L.S."/>
            <person name="Skirmuntt E.C."/>
            <person name="Katzourakis A."/>
            <person name="Burkitt-Gray L."/>
            <person name="Ray D.A."/>
            <person name="Sullivan K.A.M."/>
            <person name="Roscito J.G."/>
            <person name="Kirilenko B.M."/>
            <person name="Davalos L.M."/>
            <person name="Corthals A.P."/>
            <person name="Power M.L."/>
            <person name="Jones G."/>
            <person name="Ransome R.D."/>
            <person name="Dechmann D.K.N."/>
            <person name="Locatelli A.G."/>
            <person name="Puechmaille S.J."/>
            <person name="Fedrigo O."/>
            <person name="Jarvis E.D."/>
            <person name="Hiller M."/>
            <person name="Vernes S.C."/>
            <person name="Myers E.W."/>
            <person name="Teeling E.C."/>
        </authorList>
    </citation>
    <scope>NUCLEOTIDE SEQUENCE [LARGE SCALE GENOMIC DNA]</scope>
    <source>
        <strain evidence="3">MRouAeg1</strain>
        <tissue evidence="3">Muscle</tissue>
    </source>
</reference>
<accession>A0A7J8JP94</accession>
<feature type="domain" description="Rab-GAP TBC" evidence="2">
    <location>
        <begin position="1"/>
        <end position="186"/>
    </location>
</feature>
<sequence>MGGRVASRRRVGQDPGLVRGAAGALLGGGHCPPLPAQHVRPVPSEPCWALGRTAWTGSADRSAPTSLGTAIRAPSCRSCLKAGLRAGPKPEQPGHSRHAFWVLPEDRPSFPVGPWDNYTFAQPGIQMKVRMLEELVSRIDEHVHRHLERHEVRYLQFAFRWMNNLLTRELPLRCAVRLWDTYQAEPEGFSRFHLYVCAAFLLSWRKEILEEGDFQELLLFLQNLPTAHWGDGDVSLLLAEAYRLKFAFADAPSHYKK</sequence>
<dbReference type="Proteomes" id="UP000593571">
    <property type="component" value="Unassembled WGS sequence"/>
</dbReference>